<reference evidence="7 8" key="1">
    <citation type="submission" date="2019-06" db="EMBL/GenBank/DDBJ databases">
        <authorList>
            <person name="Li M."/>
        </authorList>
    </citation>
    <scope>NUCLEOTIDE SEQUENCE [LARGE SCALE GENOMIC DNA]</scope>
    <source>
        <strain evidence="7 8">BGMRC6574</strain>
    </source>
</reference>
<feature type="transmembrane region" description="Helical" evidence="6">
    <location>
        <begin position="303"/>
        <end position="324"/>
    </location>
</feature>
<evidence type="ECO:0000256" key="6">
    <source>
        <dbReference type="SAM" id="Phobius"/>
    </source>
</evidence>
<feature type="transmembrane region" description="Helical" evidence="6">
    <location>
        <begin position="98"/>
        <end position="118"/>
    </location>
</feature>
<evidence type="ECO:0000256" key="4">
    <source>
        <dbReference type="ARBA" id="ARBA00022989"/>
    </source>
</evidence>
<feature type="transmembrane region" description="Helical" evidence="6">
    <location>
        <begin position="336"/>
        <end position="354"/>
    </location>
</feature>
<evidence type="ECO:0000313" key="8">
    <source>
        <dbReference type="Proteomes" id="UP000320314"/>
    </source>
</evidence>
<dbReference type="GO" id="GO:0043190">
    <property type="term" value="C:ATP-binding cassette (ABC) transporter complex"/>
    <property type="evidence" value="ECO:0007669"/>
    <property type="project" value="TreeGrafter"/>
</dbReference>
<dbReference type="PANTHER" id="PTHR33529">
    <property type="entry name" value="SLR0882 PROTEIN-RELATED"/>
    <property type="match status" value="1"/>
</dbReference>
<evidence type="ECO:0000256" key="3">
    <source>
        <dbReference type="ARBA" id="ARBA00022692"/>
    </source>
</evidence>
<dbReference type="OrthoDB" id="8434951at2"/>
<dbReference type="GO" id="GO:0015920">
    <property type="term" value="P:lipopolysaccharide transport"/>
    <property type="evidence" value="ECO:0007669"/>
    <property type="project" value="TreeGrafter"/>
</dbReference>
<dbReference type="RefSeq" id="WP_141166247.1">
    <property type="nucleotide sequence ID" value="NZ_VHLH01000008.1"/>
</dbReference>
<keyword evidence="3 6" id="KW-0812">Transmembrane</keyword>
<gene>
    <name evidence="7" type="ORF">FJU11_06640</name>
</gene>
<evidence type="ECO:0000256" key="1">
    <source>
        <dbReference type="ARBA" id="ARBA00004651"/>
    </source>
</evidence>
<keyword evidence="8" id="KW-1185">Reference proteome</keyword>
<evidence type="ECO:0000313" key="7">
    <source>
        <dbReference type="EMBL" id="TPW29938.1"/>
    </source>
</evidence>
<evidence type="ECO:0000256" key="2">
    <source>
        <dbReference type="ARBA" id="ARBA00022475"/>
    </source>
</evidence>
<comment type="caution">
    <text evidence="7">The sequence shown here is derived from an EMBL/GenBank/DDBJ whole genome shotgun (WGS) entry which is preliminary data.</text>
</comment>
<dbReference type="EMBL" id="VHLH01000008">
    <property type="protein sequence ID" value="TPW29938.1"/>
    <property type="molecule type" value="Genomic_DNA"/>
</dbReference>
<dbReference type="AlphaFoldDB" id="A0A506U8U5"/>
<dbReference type="PANTHER" id="PTHR33529:SF2">
    <property type="entry name" value="LIPOPOLYSACCHARIDE EXPORT SYSTEM PERMEASE PROTEIN LPTG"/>
    <property type="match status" value="1"/>
</dbReference>
<keyword evidence="5 6" id="KW-0472">Membrane</keyword>
<dbReference type="InterPro" id="IPR005495">
    <property type="entry name" value="LptG/LptF_permease"/>
</dbReference>
<organism evidence="7 8">
    <name type="scientific">Pararhizobium mangrovi</name>
    <dbReference type="NCBI Taxonomy" id="2590452"/>
    <lineage>
        <taxon>Bacteria</taxon>
        <taxon>Pseudomonadati</taxon>
        <taxon>Pseudomonadota</taxon>
        <taxon>Alphaproteobacteria</taxon>
        <taxon>Hyphomicrobiales</taxon>
        <taxon>Rhizobiaceae</taxon>
        <taxon>Rhizobium/Agrobacterium group</taxon>
        <taxon>Pararhizobium</taxon>
    </lineage>
</organism>
<accession>A0A506U8U5</accession>
<feature type="transmembrane region" description="Helical" evidence="6">
    <location>
        <begin position="12"/>
        <end position="30"/>
    </location>
</feature>
<sequence length="375" mass="39726">MKTLTLYLSGRLFGAALGVTLMLAAIGQVVDLFDTADNILETGTGIGGFAFYLVMTLPTLLDQLIPIGTLIATLFVVSILARNNEATAMRAAGLSPGRVAVCLLPAAIGLALVHFAVLEGLTQPAEQHVAQWWANHLSDPGARANEPVWLKVDGNVVSVQHVEDGGRKLGGVTIFERDAQSIVGSRVVAEHAAYDAGNWHLSGAKRTAWPRETQSQTHPADGPWQTHLRPASIMEALTPQGHVSARLAEGVLSGRLPATAAPSVYRTAVQRAFAAPLANLPMLLIATPLILTNPRQTVMGRGFLVSLGAGLFYMLVDGLGATIARGGVADPVLASWGPLVVFSLFAIARLAWLTRMPRSHRPSSESLPQASEIMP</sequence>
<keyword evidence="2" id="KW-1003">Cell membrane</keyword>
<name>A0A506U8U5_9HYPH</name>
<keyword evidence="4 6" id="KW-1133">Transmembrane helix</keyword>
<protein>
    <submittedName>
        <fullName evidence="7">YjgP/YjgQ family permease</fullName>
    </submittedName>
</protein>
<dbReference type="Proteomes" id="UP000320314">
    <property type="component" value="Unassembled WGS sequence"/>
</dbReference>
<feature type="transmembrane region" description="Helical" evidence="6">
    <location>
        <begin position="50"/>
        <end position="77"/>
    </location>
</feature>
<proteinExistence type="predicted"/>
<dbReference type="Pfam" id="PF03739">
    <property type="entry name" value="LptF_LptG"/>
    <property type="match status" value="1"/>
</dbReference>
<evidence type="ECO:0000256" key="5">
    <source>
        <dbReference type="ARBA" id="ARBA00023136"/>
    </source>
</evidence>
<comment type="subcellular location">
    <subcellularLocation>
        <location evidence="1">Cell membrane</location>
        <topology evidence="1">Multi-pass membrane protein</topology>
    </subcellularLocation>
</comment>